<organism evidence="6 7">
    <name type="scientific">Aspergillus candidus</name>
    <dbReference type="NCBI Taxonomy" id="41067"/>
    <lineage>
        <taxon>Eukaryota</taxon>
        <taxon>Fungi</taxon>
        <taxon>Dikarya</taxon>
        <taxon>Ascomycota</taxon>
        <taxon>Pezizomycotina</taxon>
        <taxon>Eurotiomycetes</taxon>
        <taxon>Eurotiomycetidae</taxon>
        <taxon>Eurotiales</taxon>
        <taxon>Aspergillaceae</taxon>
        <taxon>Aspergillus</taxon>
        <taxon>Aspergillus subgen. Circumdati</taxon>
    </lineage>
</organism>
<keyword evidence="6" id="KW-0418">Kinase</keyword>
<evidence type="ECO:0000256" key="1">
    <source>
        <dbReference type="ARBA" id="ARBA00021364"/>
    </source>
</evidence>
<dbReference type="STRING" id="41067.A0A2I2F7B4"/>
<protein>
    <recommendedName>
        <fullName evidence="1">Glutamine synthetase</fullName>
    </recommendedName>
</protein>
<dbReference type="PANTHER" id="PTHR43785:SF2">
    <property type="entry name" value="TYPE-1 GLUTAMINE SYNTHETASE 1"/>
    <property type="match status" value="1"/>
</dbReference>
<dbReference type="GO" id="GO:0006542">
    <property type="term" value="P:glutamine biosynthetic process"/>
    <property type="evidence" value="ECO:0007669"/>
    <property type="project" value="InterPro"/>
</dbReference>
<feature type="domain" description="GS catalytic" evidence="5">
    <location>
        <begin position="128"/>
        <end position="440"/>
    </location>
</feature>
<evidence type="ECO:0000313" key="7">
    <source>
        <dbReference type="Proteomes" id="UP000234585"/>
    </source>
</evidence>
<reference evidence="6 7" key="1">
    <citation type="submission" date="2017-12" db="EMBL/GenBank/DDBJ databases">
        <authorList>
            <consortium name="DOE Joint Genome Institute"/>
            <person name="Haridas S."/>
            <person name="Kjaerbolling I."/>
            <person name="Vesth T.C."/>
            <person name="Frisvad J.C."/>
            <person name="Nybo J.L."/>
            <person name="Theobald S."/>
            <person name="Kuo A."/>
            <person name="Bowyer P."/>
            <person name="Matsuda Y."/>
            <person name="Mondo S."/>
            <person name="Lyhne E.K."/>
            <person name="Kogle M.E."/>
            <person name="Clum A."/>
            <person name="Lipzen A."/>
            <person name="Salamov A."/>
            <person name="Ngan C.Y."/>
            <person name="Daum C."/>
            <person name="Chiniquy J."/>
            <person name="Barry K."/>
            <person name="LaButti K."/>
            <person name="Simmons B.A."/>
            <person name="Magnuson J.K."/>
            <person name="Mortensen U.H."/>
            <person name="Larsen T.O."/>
            <person name="Grigoriev I.V."/>
            <person name="Baker S.E."/>
            <person name="Andersen M.R."/>
            <person name="Nordberg H.P."/>
            <person name="Cantor M.N."/>
            <person name="Hua S.X."/>
        </authorList>
    </citation>
    <scope>NUCLEOTIDE SEQUENCE [LARGE SCALE GENOMIC DNA]</scope>
    <source>
        <strain evidence="6 7">CBS 102.13</strain>
    </source>
</reference>
<dbReference type="Gene3D" id="3.10.20.70">
    <property type="entry name" value="Glutamine synthetase, N-terminal domain"/>
    <property type="match status" value="1"/>
</dbReference>
<evidence type="ECO:0000256" key="3">
    <source>
        <dbReference type="PROSITE-ProRule" id="PRU01331"/>
    </source>
</evidence>
<proteinExistence type="inferred from homology"/>
<dbReference type="EMBL" id="KZ559150">
    <property type="protein sequence ID" value="PLB36513.1"/>
    <property type="molecule type" value="Genomic_DNA"/>
</dbReference>
<keyword evidence="6" id="KW-0808">Transferase</keyword>
<evidence type="ECO:0000256" key="4">
    <source>
        <dbReference type="RuleBase" id="RU000384"/>
    </source>
</evidence>
<dbReference type="PROSITE" id="PS51987">
    <property type="entry name" value="GS_CATALYTIC"/>
    <property type="match status" value="1"/>
</dbReference>
<dbReference type="GO" id="GO:0016301">
    <property type="term" value="F:kinase activity"/>
    <property type="evidence" value="ECO:0007669"/>
    <property type="project" value="UniProtKB-KW"/>
</dbReference>
<evidence type="ECO:0000259" key="5">
    <source>
        <dbReference type="PROSITE" id="PS51987"/>
    </source>
</evidence>
<dbReference type="SUPFAM" id="SSF55931">
    <property type="entry name" value="Glutamine synthetase/guanido kinase"/>
    <property type="match status" value="1"/>
</dbReference>
<dbReference type="InterPro" id="IPR036651">
    <property type="entry name" value="Gln_synt_N_sf"/>
</dbReference>
<sequence length="440" mass="48027">MGDYGITIPESAKLLQKFLDQRSWIEYVQFRWVDFSGVLRIRVVTKEYAVEMATQGAFLKSSPMAFQCIVDNTLVPGVDLTTSNVYQPDWKSICATSGPQGHAAAHAAVMCDVSETSLGMQALGRKCPRQGLANVLRAGADSLGLAFLVGFEVELIILQRSPVSGKFMPYSSGFGRYSSHGLRHPAFRLVEKCVEELRASGVCIQGFHTEGFRGQYEMSLGPLPPIEAADQLVFVNDKIKSIVSEHGYYATMSPKPVADWHANGQHTHVSVSPSACEGHFLAGVLRCLRGICAFTMPYEASYQRVKPTEGGMGVSWGSENRAVPVRRVAAGHWEIRCVDATTNVYLTLAVILGAGIVGVQRKEALRWPDASTVSLCAETPEPLPNSLADALDSVNEDFGAITAMAGDDVISRYLQHKRHEMAVLKAMKPEDVRGLLIETF</sequence>
<keyword evidence="7" id="KW-1185">Reference proteome</keyword>
<dbReference type="InterPro" id="IPR008146">
    <property type="entry name" value="Gln_synth_cat_dom"/>
</dbReference>
<dbReference type="PANTHER" id="PTHR43785">
    <property type="entry name" value="GAMMA-GLUTAMYLPUTRESCINE SYNTHETASE"/>
    <property type="match status" value="1"/>
</dbReference>
<gene>
    <name evidence="6" type="ORF">BDW47DRAFT_132700</name>
</gene>
<dbReference type="OrthoDB" id="3364440at2759"/>
<dbReference type="AlphaFoldDB" id="A0A2I2F7B4"/>
<dbReference type="Pfam" id="PF00120">
    <property type="entry name" value="Gln-synt_C"/>
    <property type="match status" value="1"/>
</dbReference>
<dbReference type="Gene3D" id="3.30.590.10">
    <property type="entry name" value="Glutamine synthetase/guanido kinase, catalytic domain"/>
    <property type="match status" value="1"/>
</dbReference>
<evidence type="ECO:0000313" key="6">
    <source>
        <dbReference type="EMBL" id="PLB36513.1"/>
    </source>
</evidence>
<keyword evidence="2" id="KW-0436">Ligase</keyword>
<dbReference type="InterPro" id="IPR014746">
    <property type="entry name" value="Gln_synth/guanido_kin_cat_dom"/>
</dbReference>
<dbReference type="SMART" id="SM01230">
    <property type="entry name" value="Gln-synt_C"/>
    <property type="match status" value="1"/>
</dbReference>
<evidence type="ECO:0000256" key="2">
    <source>
        <dbReference type="ARBA" id="ARBA00022598"/>
    </source>
</evidence>
<dbReference type="GO" id="GO:0004356">
    <property type="term" value="F:glutamine synthetase activity"/>
    <property type="evidence" value="ECO:0007669"/>
    <property type="project" value="InterPro"/>
</dbReference>
<dbReference type="Proteomes" id="UP000234585">
    <property type="component" value="Unassembled WGS sequence"/>
</dbReference>
<name>A0A2I2F7B4_ASPCN</name>
<dbReference type="RefSeq" id="XP_024670525.1">
    <property type="nucleotide sequence ID" value="XM_024817637.1"/>
</dbReference>
<dbReference type="GeneID" id="36524797"/>
<comment type="similarity">
    <text evidence="3 4">Belongs to the glutamine synthetase family.</text>
</comment>
<accession>A0A2I2F7B4</accession>